<name>A0AAV2QE69_MEGNR</name>
<dbReference type="GO" id="GO:0016197">
    <property type="term" value="P:endosomal transport"/>
    <property type="evidence" value="ECO:0007669"/>
    <property type="project" value="TreeGrafter"/>
</dbReference>
<dbReference type="Gene3D" id="3.40.50.150">
    <property type="entry name" value="Vaccinia Virus protein VP39"/>
    <property type="match status" value="1"/>
</dbReference>
<sequence>ELFKGTSPGFFVEAGAHDGEYISNTLYLERKLGWSGLLVEVDRELYKMLLKKNRKSWSSNSCLATEPYPHQAILRSTMRAFEESVGNTARGSLLGIAMEEPTEKLGFAEYQLSQCLPLYTLLKAIGKDHVDLISLDVEGAEMGVLKSLPWHKMTVDVWMIEHRSINQEGNLFNQLDQNFISWFESLGYNLYAERWSYSDYVFIRNGTPVHERAFTFQNGKLESKKNIG</sequence>
<feature type="domain" description="Methyltransferase FkbM" evidence="1">
    <location>
        <begin position="14"/>
        <end position="189"/>
    </location>
</feature>
<dbReference type="Proteomes" id="UP001497623">
    <property type="component" value="Unassembled WGS sequence"/>
</dbReference>
<dbReference type="GO" id="GO:0005886">
    <property type="term" value="C:plasma membrane"/>
    <property type="evidence" value="ECO:0007669"/>
    <property type="project" value="TreeGrafter"/>
</dbReference>
<feature type="non-terminal residue" evidence="2">
    <location>
        <position position="1"/>
    </location>
</feature>
<evidence type="ECO:0000313" key="2">
    <source>
        <dbReference type="EMBL" id="CAL4076579.1"/>
    </source>
</evidence>
<protein>
    <recommendedName>
        <fullName evidence="1">Methyltransferase FkbM domain-containing protein</fullName>
    </recommendedName>
</protein>
<dbReference type="Pfam" id="PF05050">
    <property type="entry name" value="Methyltransf_21"/>
    <property type="match status" value="1"/>
</dbReference>
<dbReference type="InterPro" id="IPR053202">
    <property type="entry name" value="EGF_Rcpt_Signaling_Reg"/>
</dbReference>
<dbReference type="InterPro" id="IPR006342">
    <property type="entry name" value="FkbM_mtfrase"/>
</dbReference>
<proteinExistence type="predicted"/>
<dbReference type="GO" id="GO:0005794">
    <property type="term" value="C:Golgi apparatus"/>
    <property type="evidence" value="ECO:0007669"/>
    <property type="project" value="TreeGrafter"/>
</dbReference>
<dbReference type="GO" id="GO:0005789">
    <property type="term" value="C:endoplasmic reticulum membrane"/>
    <property type="evidence" value="ECO:0007669"/>
    <property type="project" value="TreeGrafter"/>
</dbReference>
<keyword evidence="3" id="KW-1185">Reference proteome</keyword>
<dbReference type="EMBL" id="CAXKWB010005080">
    <property type="protein sequence ID" value="CAL4076579.1"/>
    <property type="molecule type" value="Genomic_DNA"/>
</dbReference>
<evidence type="ECO:0000259" key="1">
    <source>
        <dbReference type="Pfam" id="PF05050"/>
    </source>
</evidence>
<dbReference type="SUPFAM" id="SSF53335">
    <property type="entry name" value="S-adenosyl-L-methionine-dependent methyltransferases"/>
    <property type="match status" value="1"/>
</dbReference>
<dbReference type="AlphaFoldDB" id="A0AAV2QE69"/>
<organism evidence="2 3">
    <name type="scientific">Meganyctiphanes norvegica</name>
    <name type="common">Northern krill</name>
    <name type="synonym">Thysanopoda norvegica</name>
    <dbReference type="NCBI Taxonomy" id="48144"/>
    <lineage>
        <taxon>Eukaryota</taxon>
        <taxon>Metazoa</taxon>
        <taxon>Ecdysozoa</taxon>
        <taxon>Arthropoda</taxon>
        <taxon>Crustacea</taxon>
        <taxon>Multicrustacea</taxon>
        <taxon>Malacostraca</taxon>
        <taxon>Eumalacostraca</taxon>
        <taxon>Eucarida</taxon>
        <taxon>Euphausiacea</taxon>
        <taxon>Euphausiidae</taxon>
        <taxon>Meganyctiphanes</taxon>
    </lineage>
</organism>
<dbReference type="GO" id="GO:0006888">
    <property type="term" value="P:endoplasmic reticulum to Golgi vesicle-mediated transport"/>
    <property type="evidence" value="ECO:0007669"/>
    <property type="project" value="TreeGrafter"/>
</dbReference>
<dbReference type="PANTHER" id="PTHR34009:SF2">
    <property type="entry name" value="PROTEIN STAR"/>
    <property type="match status" value="1"/>
</dbReference>
<comment type="caution">
    <text evidence="2">The sequence shown here is derived from an EMBL/GenBank/DDBJ whole genome shotgun (WGS) entry which is preliminary data.</text>
</comment>
<accession>A0AAV2QE69</accession>
<reference evidence="2 3" key="1">
    <citation type="submission" date="2024-05" db="EMBL/GenBank/DDBJ databases">
        <authorList>
            <person name="Wallberg A."/>
        </authorList>
    </citation>
    <scope>NUCLEOTIDE SEQUENCE [LARGE SCALE GENOMIC DNA]</scope>
</reference>
<dbReference type="GO" id="GO:0031902">
    <property type="term" value="C:late endosome membrane"/>
    <property type="evidence" value="ECO:0007669"/>
    <property type="project" value="TreeGrafter"/>
</dbReference>
<dbReference type="InterPro" id="IPR029063">
    <property type="entry name" value="SAM-dependent_MTases_sf"/>
</dbReference>
<dbReference type="PANTHER" id="PTHR34009">
    <property type="entry name" value="PROTEIN STAR"/>
    <property type="match status" value="1"/>
</dbReference>
<gene>
    <name evidence="2" type="ORF">MNOR_LOCUS10189</name>
</gene>
<evidence type="ECO:0000313" key="3">
    <source>
        <dbReference type="Proteomes" id="UP001497623"/>
    </source>
</evidence>